<protein>
    <submittedName>
        <fullName evidence="6">ATPase, T2SS/T4P/T4SS family</fullName>
    </submittedName>
</protein>
<dbReference type="InterPro" id="IPR001482">
    <property type="entry name" value="T2SS/T4SS_dom"/>
</dbReference>
<feature type="domain" description="Type II secretion system protein GspE N-terminal" evidence="5">
    <location>
        <begin position="55"/>
        <end position="144"/>
    </location>
</feature>
<dbReference type="Proteomes" id="UP001500840">
    <property type="component" value="Unassembled WGS sequence"/>
</dbReference>
<accession>A0ABP8N1F9</accession>
<gene>
    <name evidence="6" type="ORF">GCM10023156_35460</name>
</gene>
<keyword evidence="3" id="KW-0067">ATP-binding</keyword>
<evidence type="ECO:0000256" key="1">
    <source>
        <dbReference type="ARBA" id="ARBA00006611"/>
    </source>
</evidence>
<feature type="domain" description="Bacterial type II secretion system protein E" evidence="4">
    <location>
        <begin position="190"/>
        <end position="522"/>
    </location>
</feature>
<comment type="caution">
    <text evidence="6">The sequence shown here is derived from an EMBL/GenBank/DDBJ whole genome shotgun (WGS) entry which is preliminary data.</text>
</comment>
<dbReference type="Gene3D" id="3.30.300.160">
    <property type="entry name" value="Type II secretion system, protein E, N-terminal domain"/>
    <property type="match status" value="1"/>
</dbReference>
<dbReference type="InterPro" id="IPR027417">
    <property type="entry name" value="P-loop_NTPase"/>
</dbReference>
<dbReference type="Pfam" id="PF05157">
    <property type="entry name" value="MshEN"/>
    <property type="match status" value="1"/>
</dbReference>
<organism evidence="6 7">
    <name type="scientific">Novipirellula rosea</name>
    <dbReference type="NCBI Taxonomy" id="1031540"/>
    <lineage>
        <taxon>Bacteria</taxon>
        <taxon>Pseudomonadati</taxon>
        <taxon>Planctomycetota</taxon>
        <taxon>Planctomycetia</taxon>
        <taxon>Pirellulales</taxon>
        <taxon>Pirellulaceae</taxon>
        <taxon>Novipirellula</taxon>
    </lineage>
</organism>
<dbReference type="Pfam" id="PF00437">
    <property type="entry name" value="T2SSE"/>
    <property type="match status" value="1"/>
</dbReference>
<evidence type="ECO:0000259" key="4">
    <source>
        <dbReference type="Pfam" id="PF00437"/>
    </source>
</evidence>
<dbReference type="PANTHER" id="PTHR30258:SF2">
    <property type="entry name" value="COMG OPERON PROTEIN 1"/>
    <property type="match status" value="1"/>
</dbReference>
<keyword evidence="2" id="KW-0547">Nucleotide-binding</keyword>
<dbReference type="InterPro" id="IPR007831">
    <property type="entry name" value="T2SS_GspE_N"/>
</dbReference>
<evidence type="ECO:0000313" key="7">
    <source>
        <dbReference type="Proteomes" id="UP001500840"/>
    </source>
</evidence>
<reference evidence="7" key="1">
    <citation type="journal article" date="2019" name="Int. J. Syst. Evol. Microbiol.">
        <title>The Global Catalogue of Microorganisms (GCM) 10K type strain sequencing project: providing services to taxonomists for standard genome sequencing and annotation.</title>
        <authorList>
            <consortium name="The Broad Institute Genomics Platform"/>
            <consortium name="The Broad Institute Genome Sequencing Center for Infectious Disease"/>
            <person name="Wu L."/>
            <person name="Ma J."/>
        </authorList>
    </citation>
    <scope>NUCLEOTIDE SEQUENCE [LARGE SCALE GENOMIC DNA]</scope>
    <source>
        <strain evidence="7">JCM 17759</strain>
    </source>
</reference>
<evidence type="ECO:0000256" key="2">
    <source>
        <dbReference type="ARBA" id="ARBA00022741"/>
    </source>
</evidence>
<dbReference type="InterPro" id="IPR037257">
    <property type="entry name" value="T2SS_E_N_sf"/>
</dbReference>
<comment type="similarity">
    <text evidence="1">Belongs to the GSP E family.</text>
</comment>
<keyword evidence="7" id="KW-1185">Reference proteome</keyword>
<evidence type="ECO:0000313" key="6">
    <source>
        <dbReference type="EMBL" id="GAA4457948.1"/>
    </source>
</evidence>
<sequence length="538" mass="58514">MSAPMSAPINVVGPVELLMDGPMELADFSGLAYDVEVQRRDVTTELAQQYAKYYALPFFDPPEDAPLPIDPGIAERLPSQWCFRNQVAPLSDDGKIVEVAVIEPDSLLLADEIRRLTGRQMQPLFATATVMDRLIKTLYGDELTALVVPKKSTMMSASQTASQPPALPLPVSPEDSGKAIATKNPLPHILRPLVQEVVTQIVIEPHQHAFRVRARGPKGMYVLQGLSRVEGNEILAQVASRMHLRDSDRASLQSTSASGEFRVRLGAKRVSIFASFCPATSGTMLNLTRTISQSIPVSIDQLGFQRAQLEVVQSVLRKRSGLIVLAGPRQSGKTTTLYSMLAELNDPSLLICALEDSMSMPCEGINQLSLCKHAEMDKVAAMESLARQSPDVIAIDKLDNRDVARAAMHEAAMGRLVIATIESADPSMTPVRLKQLGLEEGELDKVLSAIVSHQKLNRLCRKCCLSRPIHPEEAEQFGVDIDTMVSCPSGCAACRDSGYDGNIVAFEVRQSEPESKTRIVDVVASHVLAGSVATDSLR</sequence>
<dbReference type="EMBL" id="BAABGA010000043">
    <property type="protein sequence ID" value="GAA4457948.1"/>
    <property type="molecule type" value="Genomic_DNA"/>
</dbReference>
<dbReference type="PANTHER" id="PTHR30258">
    <property type="entry name" value="TYPE II SECRETION SYSTEM PROTEIN GSPE-RELATED"/>
    <property type="match status" value="1"/>
</dbReference>
<evidence type="ECO:0000256" key="3">
    <source>
        <dbReference type="ARBA" id="ARBA00022840"/>
    </source>
</evidence>
<dbReference type="SUPFAM" id="SSF160246">
    <property type="entry name" value="EspE N-terminal domain-like"/>
    <property type="match status" value="1"/>
</dbReference>
<proteinExistence type="inferred from homology"/>
<name>A0ABP8N1F9_9BACT</name>
<dbReference type="Gene3D" id="3.40.50.300">
    <property type="entry name" value="P-loop containing nucleotide triphosphate hydrolases"/>
    <property type="match status" value="1"/>
</dbReference>
<dbReference type="SUPFAM" id="SSF52540">
    <property type="entry name" value="P-loop containing nucleoside triphosphate hydrolases"/>
    <property type="match status" value="1"/>
</dbReference>
<evidence type="ECO:0000259" key="5">
    <source>
        <dbReference type="Pfam" id="PF05157"/>
    </source>
</evidence>